<gene>
    <name evidence="1" type="ORF">A2110_02235</name>
</gene>
<name>A0A1F6BKI8_9BACT</name>
<dbReference type="Proteomes" id="UP000176273">
    <property type="component" value="Unassembled WGS sequence"/>
</dbReference>
<reference evidence="1 2" key="1">
    <citation type="journal article" date="2016" name="Nat. Commun.">
        <title>Thousands of microbial genomes shed light on interconnected biogeochemical processes in an aquifer system.</title>
        <authorList>
            <person name="Anantharaman K."/>
            <person name="Brown C.T."/>
            <person name="Hug L.A."/>
            <person name="Sharon I."/>
            <person name="Castelle C.J."/>
            <person name="Probst A.J."/>
            <person name="Thomas B.C."/>
            <person name="Singh A."/>
            <person name="Wilkins M.J."/>
            <person name="Karaoz U."/>
            <person name="Brodie E.L."/>
            <person name="Williams K.H."/>
            <person name="Hubbard S.S."/>
            <person name="Banfield J.F."/>
        </authorList>
    </citation>
    <scope>NUCLEOTIDE SEQUENCE [LARGE SCALE GENOMIC DNA]</scope>
</reference>
<evidence type="ECO:0000313" key="2">
    <source>
        <dbReference type="Proteomes" id="UP000176273"/>
    </source>
</evidence>
<dbReference type="InterPro" id="IPR024524">
    <property type="entry name" value="DUF3800"/>
</dbReference>
<dbReference type="AlphaFoldDB" id="A0A1F6BKI8"/>
<evidence type="ECO:0008006" key="3">
    <source>
        <dbReference type="Google" id="ProtNLM"/>
    </source>
</evidence>
<organism evidence="1 2">
    <name type="scientific">Candidatus Jorgensenbacteria bacterium GWA1_54_12</name>
    <dbReference type="NCBI Taxonomy" id="1798468"/>
    <lineage>
        <taxon>Bacteria</taxon>
        <taxon>Candidatus Joergenseniibacteriota</taxon>
    </lineage>
</organism>
<dbReference type="Pfam" id="PF12686">
    <property type="entry name" value="DUF3800"/>
    <property type="match status" value="1"/>
</dbReference>
<protein>
    <recommendedName>
        <fullName evidence="3">DUF3800 domain-containing protein</fullName>
    </recommendedName>
</protein>
<sequence>MNGQTLYVFIDESGNFDFTPSGTRYFVLTAVSTLVPLKSRRGLLGKVYELKYTGWSQGQPDYYFHAAEDRQGIRDFVFRTIGRLDDIEVDAVIAQKNKTNPTLYIRYSAKRSAQGGFSFKTVRSEERFYDTISRILLRYVFNRHRDGDRVGRIVVILGSVFTEAKRGYVLKSLKRHLKRDFRKPFYIYFRPTSSDINCQVADYCGWAVYVRAERGEERPWREISNMVRSHFDVFARGTEEYY</sequence>
<accession>A0A1F6BKI8</accession>
<comment type="caution">
    <text evidence="1">The sequence shown here is derived from an EMBL/GenBank/DDBJ whole genome shotgun (WGS) entry which is preliminary data.</text>
</comment>
<dbReference type="EMBL" id="MFKH01000011">
    <property type="protein sequence ID" value="OGG37441.1"/>
    <property type="molecule type" value="Genomic_DNA"/>
</dbReference>
<dbReference type="STRING" id="1798468.A2110_02235"/>
<proteinExistence type="predicted"/>
<evidence type="ECO:0000313" key="1">
    <source>
        <dbReference type="EMBL" id="OGG37441.1"/>
    </source>
</evidence>